<evidence type="ECO:0000313" key="4">
    <source>
        <dbReference type="EMBL" id="GFU22427.1"/>
    </source>
</evidence>
<feature type="non-terminal residue" evidence="1">
    <location>
        <position position="1"/>
    </location>
</feature>
<keyword evidence="5" id="KW-1185">Reference proteome</keyword>
<reference evidence="1" key="1">
    <citation type="submission" date="2020-08" db="EMBL/GenBank/DDBJ databases">
        <title>Multicomponent nature underlies the extraordinary mechanical properties of spider dragline silk.</title>
        <authorList>
            <person name="Kono N."/>
            <person name="Nakamura H."/>
            <person name="Mori M."/>
            <person name="Yoshida Y."/>
            <person name="Ohtoshi R."/>
            <person name="Malay A.D."/>
            <person name="Moran D.A.P."/>
            <person name="Tomita M."/>
            <person name="Numata K."/>
            <person name="Arakawa K."/>
        </authorList>
    </citation>
    <scope>NUCLEOTIDE SEQUENCE</scope>
</reference>
<sequence length="40" mass="4596">RIIGSIQTPESSSKLKFEPTKSSFCHLSLLLHNFLHQIEE</sequence>
<organism evidence="1 5">
    <name type="scientific">Nephila pilipes</name>
    <name type="common">Giant wood spider</name>
    <name type="synonym">Nephila maculata</name>
    <dbReference type="NCBI Taxonomy" id="299642"/>
    <lineage>
        <taxon>Eukaryota</taxon>
        <taxon>Metazoa</taxon>
        <taxon>Ecdysozoa</taxon>
        <taxon>Arthropoda</taxon>
        <taxon>Chelicerata</taxon>
        <taxon>Arachnida</taxon>
        <taxon>Araneae</taxon>
        <taxon>Araneomorphae</taxon>
        <taxon>Entelegynae</taxon>
        <taxon>Araneoidea</taxon>
        <taxon>Nephilidae</taxon>
        <taxon>Nephila</taxon>
    </lineage>
</organism>
<name>A0A8X6MRY5_NEPPI</name>
<evidence type="ECO:0000313" key="1">
    <source>
        <dbReference type="EMBL" id="GFS74908.1"/>
    </source>
</evidence>
<dbReference type="EMBL" id="BMAW01099139">
    <property type="protein sequence ID" value="GFS88521.1"/>
    <property type="molecule type" value="Genomic_DNA"/>
</dbReference>
<proteinExistence type="predicted"/>
<dbReference type="Proteomes" id="UP000887013">
    <property type="component" value="Unassembled WGS sequence"/>
</dbReference>
<dbReference type="EMBL" id="BMAW01127730">
    <property type="protein sequence ID" value="GFU22427.1"/>
    <property type="molecule type" value="Genomic_DNA"/>
</dbReference>
<evidence type="ECO:0000313" key="2">
    <source>
        <dbReference type="EMBL" id="GFS88521.1"/>
    </source>
</evidence>
<evidence type="ECO:0000313" key="3">
    <source>
        <dbReference type="EMBL" id="GFU20425.1"/>
    </source>
</evidence>
<gene>
    <name evidence="1" type="ORF">NPIL_456151</name>
    <name evidence="3" type="ORF">NPIL_461781</name>
    <name evidence="4" type="ORF">NPIL_516651</name>
    <name evidence="2" type="ORF">NPIL_645421</name>
</gene>
<dbReference type="EMBL" id="BMAW01096498">
    <property type="protein sequence ID" value="GFS74908.1"/>
    <property type="molecule type" value="Genomic_DNA"/>
</dbReference>
<dbReference type="AlphaFoldDB" id="A0A8X6MRY5"/>
<dbReference type="EMBL" id="BMAW01080619">
    <property type="protein sequence ID" value="GFU20425.1"/>
    <property type="molecule type" value="Genomic_DNA"/>
</dbReference>
<evidence type="ECO:0000313" key="5">
    <source>
        <dbReference type="Proteomes" id="UP000887013"/>
    </source>
</evidence>
<comment type="caution">
    <text evidence="1">The sequence shown here is derived from an EMBL/GenBank/DDBJ whole genome shotgun (WGS) entry which is preliminary data.</text>
</comment>
<protein>
    <submittedName>
        <fullName evidence="1">Uncharacterized protein</fullName>
    </submittedName>
</protein>
<accession>A0A8X6MRY5</accession>